<dbReference type="SUPFAM" id="SSF49384">
    <property type="entry name" value="Carbohydrate-binding domain"/>
    <property type="match status" value="1"/>
</dbReference>
<keyword evidence="5 8" id="KW-0119">Carbohydrate metabolism</keyword>
<dbReference type="Gene3D" id="2.60.40.290">
    <property type="match status" value="1"/>
</dbReference>
<dbReference type="PROSITE" id="PS00659">
    <property type="entry name" value="GLYCOSYL_HYDROL_F5"/>
    <property type="match status" value="1"/>
</dbReference>
<comment type="caution">
    <text evidence="12">The sequence shown here is derived from an EMBL/GenBank/DDBJ whole genome shotgun (WGS) entry which is preliminary data.</text>
</comment>
<dbReference type="InterPro" id="IPR001547">
    <property type="entry name" value="Glyco_hydro_5"/>
</dbReference>
<dbReference type="EMBL" id="SNYN01000010">
    <property type="protein sequence ID" value="TDQ51528.1"/>
    <property type="molecule type" value="Genomic_DNA"/>
</dbReference>
<feature type="chain" id="PRO_5020380370" description="Endoglucanase" evidence="10">
    <location>
        <begin position="45"/>
        <end position="470"/>
    </location>
</feature>
<dbReference type="GO" id="GO:0030247">
    <property type="term" value="F:polysaccharide binding"/>
    <property type="evidence" value="ECO:0007669"/>
    <property type="project" value="UniProtKB-UniRule"/>
</dbReference>
<keyword evidence="2 10" id="KW-0732">Signal</keyword>
<evidence type="ECO:0000256" key="5">
    <source>
        <dbReference type="ARBA" id="ARBA00023277"/>
    </source>
</evidence>
<dbReference type="GO" id="GO:0030245">
    <property type="term" value="P:cellulose catabolic process"/>
    <property type="evidence" value="ECO:0007669"/>
    <property type="project" value="UniProtKB-KW"/>
</dbReference>
<protein>
    <recommendedName>
        <fullName evidence="8">Endoglucanase</fullName>
        <ecNumber evidence="8">3.2.1.4</ecNumber>
    </recommendedName>
</protein>
<keyword evidence="13" id="KW-1185">Reference proteome</keyword>
<dbReference type="PANTHER" id="PTHR34142:SF1">
    <property type="entry name" value="GLYCOSIDE HYDROLASE FAMILY 5 DOMAIN-CONTAINING PROTEIN"/>
    <property type="match status" value="1"/>
</dbReference>
<keyword evidence="3 8" id="KW-0378">Hydrolase</keyword>
<dbReference type="PROSITE" id="PS51173">
    <property type="entry name" value="CBM2"/>
    <property type="match status" value="1"/>
</dbReference>
<evidence type="ECO:0000256" key="3">
    <source>
        <dbReference type="ARBA" id="ARBA00022801"/>
    </source>
</evidence>
<evidence type="ECO:0000256" key="4">
    <source>
        <dbReference type="ARBA" id="ARBA00023001"/>
    </source>
</evidence>
<comment type="similarity">
    <text evidence="8">Belongs to the glycosyl hydrolase 5 (cellulase A) family.</text>
</comment>
<comment type="catalytic activity">
    <reaction evidence="1 8">
        <text>Endohydrolysis of (1-&gt;4)-beta-D-glucosidic linkages in cellulose, lichenin and cereal beta-D-glucans.</text>
        <dbReference type="EC" id="3.2.1.4"/>
    </reaction>
</comment>
<dbReference type="Proteomes" id="UP000295281">
    <property type="component" value="Unassembled WGS sequence"/>
</dbReference>
<dbReference type="InterPro" id="IPR017853">
    <property type="entry name" value="GH"/>
</dbReference>
<dbReference type="EC" id="3.2.1.4" evidence="8"/>
<gene>
    <name evidence="12" type="ORF">EV190_11015</name>
</gene>
<dbReference type="InterPro" id="IPR008965">
    <property type="entry name" value="CBM2/CBM3_carb-bd_dom_sf"/>
</dbReference>
<dbReference type="SMART" id="SM00637">
    <property type="entry name" value="CBD_II"/>
    <property type="match status" value="1"/>
</dbReference>
<evidence type="ECO:0000256" key="9">
    <source>
        <dbReference type="SAM" id="MobiDB-lite"/>
    </source>
</evidence>
<organism evidence="12 13">
    <name type="scientific">Actinorugispora endophytica</name>
    <dbReference type="NCBI Taxonomy" id="1605990"/>
    <lineage>
        <taxon>Bacteria</taxon>
        <taxon>Bacillati</taxon>
        <taxon>Actinomycetota</taxon>
        <taxon>Actinomycetes</taxon>
        <taxon>Streptosporangiales</taxon>
        <taxon>Nocardiopsidaceae</taxon>
        <taxon>Actinorugispora</taxon>
    </lineage>
</organism>
<name>A0A4R6UVV8_9ACTN</name>
<accession>A0A4R6UVV8</accession>
<dbReference type="Pfam" id="PF00150">
    <property type="entry name" value="Cellulase"/>
    <property type="match status" value="1"/>
</dbReference>
<evidence type="ECO:0000313" key="12">
    <source>
        <dbReference type="EMBL" id="TDQ51528.1"/>
    </source>
</evidence>
<keyword evidence="6 8" id="KW-0326">Glycosidase</keyword>
<dbReference type="RefSeq" id="WP_133741957.1">
    <property type="nucleotide sequence ID" value="NZ_SNYN01000010.1"/>
</dbReference>
<keyword evidence="7 8" id="KW-0624">Polysaccharide degradation</keyword>
<evidence type="ECO:0000259" key="11">
    <source>
        <dbReference type="PROSITE" id="PS51173"/>
    </source>
</evidence>
<dbReference type="AlphaFoldDB" id="A0A4R6UVV8"/>
<dbReference type="Gene3D" id="3.20.20.80">
    <property type="entry name" value="Glycosidases"/>
    <property type="match status" value="1"/>
</dbReference>
<evidence type="ECO:0000256" key="8">
    <source>
        <dbReference type="RuleBase" id="RU361153"/>
    </source>
</evidence>
<dbReference type="InterPro" id="IPR012291">
    <property type="entry name" value="CBM2_carb-bd_dom_sf"/>
</dbReference>
<dbReference type="InterPro" id="IPR001919">
    <property type="entry name" value="CBD2"/>
</dbReference>
<dbReference type="SUPFAM" id="SSF51445">
    <property type="entry name" value="(Trans)glycosidases"/>
    <property type="match status" value="1"/>
</dbReference>
<sequence>MAQSPASPPTSPLRTRTGAAAALAVAALLALVVSLLSVQGTAHAAGVTATVTKNSVWDTGYTAAVTISNTTSSTVDGWTVTLDLPSGTTVSSHWDARRSGSGGSYTFTGAGWNDSIAPGGSVSFGFVAGGTGDPTGCTVNGAPCSGGSDPDPDPDPGTGETPVEEHGRVHVCGTTLCDESGAPVQLRGMSTHGIQWYDGCLTDGSLDALADDWMADVIRLSMYIQEDGYETDPRGFTDRMHQLIDEATERGMYVIVDWHMLTPGDPHYNTERAKTFFAEIADRHAGKTNVLYEIANEPNGDDVDWSSIKSYAEEVIPVIRSRDADSVVLVGTPGWSSLGVSQGNGPDEIIGNPVDADNIMYTFHFYAATHRDQYLDALDTAVQRIPVFVTEFGTETASGDGGHDFAMAERYLDLMERENISWTKWNYSDDFRSGAAFTPGTCAAGGPWNGSSLKESGTWARDQIRAGSSA</sequence>
<evidence type="ECO:0000256" key="6">
    <source>
        <dbReference type="ARBA" id="ARBA00023295"/>
    </source>
</evidence>
<dbReference type="PANTHER" id="PTHR34142">
    <property type="entry name" value="ENDO-BETA-1,4-GLUCANASE A"/>
    <property type="match status" value="1"/>
</dbReference>
<evidence type="ECO:0000256" key="1">
    <source>
        <dbReference type="ARBA" id="ARBA00000966"/>
    </source>
</evidence>
<evidence type="ECO:0000256" key="10">
    <source>
        <dbReference type="SAM" id="SignalP"/>
    </source>
</evidence>
<dbReference type="OrthoDB" id="4771662at2"/>
<proteinExistence type="inferred from homology"/>
<dbReference type="InterPro" id="IPR018087">
    <property type="entry name" value="Glyco_hydro_5_CS"/>
</dbReference>
<feature type="signal peptide" evidence="10">
    <location>
        <begin position="1"/>
        <end position="44"/>
    </location>
</feature>
<keyword evidence="4 8" id="KW-0136">Cellulose degradation</keyword>
<feature type="domain" description="CBM2" evidence="11">
    <location>
        <begin position="40"/>
        <end position="147"/>
    </location>
</feature>
<dbReference type="GO" id="GO:0008810">
    <property type="term" value="F:cellulase activity"/>
    <property type="evidence" value="ECO:0007669"/>
    <property type="project" value="UniProtKB-EC"/>
</dbReference>
<evidence type="ECO:0000313" key="13">
    <source>
        <dbReference type="Proteomes" id="UP000295281"/>
    </source>
</evidence>
<reference evidence="12 13" key="1">
    <citation type="submission" date="2019-03" db="EMBL/GenBank/DDBJ databases">
        <title>Genomic Encyclopedia of Type Strains, Phase IV (KMG-IV): sequencing the most valuable type-strain genomes for metagenomic binning, comparative biology and taxonomic classification.</title>
        <authorList>
            <person name="Goeker M."/>
        </authorList>
    </citation>
    <scope>NUCLEOTIDE SEQUENCE [LARGE SCALE GENOMIC DNA]</scope>
    <source>
        <strain evidence="12 13">DSM 46770</strain>
    </source>
</reference>
<dbReference type="Pfam" id="PF00553">
    <property type="entry name" value="CBM_2"/>
    <property type="match status" value="1"/>
</dbReference>
<evidence type="ECO:0000256" key="7">
    <source>
        <dbReference type="ARBA" id="ARBA00023326"/>
    </source>
</evidence>
<feature type="region of interest" description="Disordered" evidence="9">
    <location>
        <begin position="139"/>
        <end position="166"/>
    </location>
</feature>
<evidence type="ECO:0000256" key="2">
    <source>
        <dbReference type="ARBA" id="ARBA00022729"/>
    </source>
</evidence>